<dbReference type="SUPFAM" id="SSF52047">
    <property type="entry name" value="RNI-like"/>
    <property type="match status" value="1"/>
</dbReference>
<dbReference type="AlphaFoldDB" id="A0A8K0GUE2"/>
<dbReference type="Gene3D" id="3.80.10.10">
    <property type="entry name" value="Ribonuclease Inhibitor"/>
    <property type="match status" value="1"/>
</dbReference>
<gene>
    <name evidence="1" type="ORF">FNV43_RR20226</name>
</gene>
<accession>A0A8K0GUE2</accession>
<name>A0A8K0GUE2_9ROSA</name>
<protein>
    <submittedName>
        <fullName evidence="1">Uncharacterized protein</fullName>
    </submittedName>
</protein>
<organism evidence="1 2">
    <name type="scientific">Rhamnella rubrinervis</name>
    <dbReference type="NCBI Taxonomy" id="2594499"/>
    <lineage>
        <taxon>Eukaryota</taxon>
        <taxon>Viridiplantae</taxon>
        <taxon>Streptophyta</taxon>
        <taxon>Embryophyta</taxon>
        <taxon>Tracheophyta</taxon>
        <taxon>Spermatophyta</taxon>
        <taxon>Magnoliopsida</taxon>
        <taxon>eudicotyledons</taxon>
        <taxon>Gunneridae</taxon>
        <taxon>Pentapetalae</taxon>
        <taxon>rosids</taxon>
        <taxon>fabids</taxon>
        <taxon>Rosales</taxon>
        <taxon>Rhamnaceae</taxon>
        <taxon>rhamnoid group</taxon>
        <taxon>Rhamneae</taxon>
        <taxon>Rhamnella</taxon>
    </lineage>
</organism>
<evidence type="ECO:0000313" key="1">
    <source>
        <dbReference type="EMBL" id="KAF3437473.1"/>
    </source>
</evidence>
<dbReference type="EMBL" id="VOIH02000009">
    <property type="protein sequence ID" value="KAF3437473.1"/>
    <property type="molecule type" value="Genomic_DNA"/>
</dbReference>
<keyword evidence="2" id="KW-1185">Reference proteome</keyword>
<reference evidence="1" key="1">
    <citation type="submission" date="2020-03" db="EMBL/GenBank/DDBJ databases">
        <title>A high-quality chromosome-level genome assembly of a woody plant with both climbing and erect habits, Rhamnella rubrinervis.</title>
        <authorList>
            <person name="Lu Z."/>
            <person name="Yang Y."/>
            <person name="Zhu X."/>
            <person name="Sun Y."/>
        </authorList>
    </citation>
    <scope>NUCLEOTIDE SEQUENCE</scope>
    <source>
        <strain evidence="1">BYM</strain>
        <tissue evidence="1">Leaf</tissue>
    </source>
</reference>
<proteinExistence type="predicted"/>
<comment type="caution">
    <text evidence="1">The sequence shown here is derived from an EMBL/GenBank/DDBJ whole genome shotgun (WGS) entry which is preliminary data.</text>
</comment>
<dbReference type="InterPro" id="IPR032675">
    <property type="entry name" value="LRR_dom_sf"/>
</dbReference>
<sequence>MTARLKELDSNALQPTGTINVCFIAIHGTNKVEAITTYLDKTMEYSFEALSTMKRLRLLQFNPSPKADLEHIQIRMYTAFAFRRWFYELDDSDEPELPHNLQYLDWFRKVAENGLASLQTLSLVGCSKLEELLNNLEQLKSLRKLEIEDSVIEHLGSSAFLMENLESVSWDEERIESDIREKSAIPQLASVFSSLTFTPLTDRNGIKELGVSELTEDSVKIIALKLKSQLIEAFS</sequence>
<dbReference type="Proteomes" id="UP000796880">
    <property type="component" value="Unassembled WGS sequence"/>
</dbReference>
<evidence type="ECO:0000313" key="2">
    <source>
        <dbReference type="Proteomes" id="UP000796880"/>
    </source>
</evidence>